<evidence type="ECO:0000313" key="1">
    <source>
        <dbReference type="EMBL" id="GGW88141.1"/>
    </source>
</evidence>
<evidence type="ECO:0008006" key="3">
    <source>
        <dbReference type="Google" id="ProtNLM"/>
    </source>
</evidence>
<dbReference type="InterPro" id="IPR022484">
    <property type="entry name" value="PEP-CTERM/exosrtase_acylTfrase"/>
</dbReference>
<gene>
    <name evidence="1" type="ORF">GCM10007391_22410</name>
</gene>
<dbReference type="Proteomes" id="UP000631300">
    <property type="component" value="Unassembled WGS sequence"/>
</dbReference>
<protein>
    <recommendedName>
        <fullName evidence="3">PEP-CTERM/exosortase system-associated acyltransferase</fullName>
    </recommendedName>
</protein>
<dbReference type="AlphaFoldDB" id="A0A918JPC3"/>
<reference evidence="1" key="2">
    <citation type="submission" date="2020-09" db="EMBL/GenBank/DDBJ databases">
        <authorList>
            <person name="Sun Q."/>
            <person name="Kim S."/>
        </authorList>
    </citation>
    <scope>NUCLEOTIDE SEQUENCE</scope>
    <source>
        <strain evidence="1">KCTC 22164</strain>
    </source>
</reference>
<evidence type="ECO:0000313" key="2">
    <source>
        <dbReference type="Proteomes" id="UP000631300"/>
    </source>
</evidence>
<comment type="caution">
    <text evidence="1">The sequence shown here is derived from an EMBL/GenBank/DDBJ whole genome shotgun (WGS) entry which is preliminary data.</text>
</comment>
<name>A0A918JPC3_9ALTE</name>
<dbReference type="InterPro" id="IPR016181">
    <property type="entry name" value="Acyl_CoA_acyltransferase"/>
</dbReference>
<dbReference type="NCBIfam" id="TIGR03694">
    <property type="entry name" value="exosort_acyl"/>
    <property type="match status" value="1"/>
</dbReference>
<reference evidence="1" key="1">
    <citation type="journal article" date="2014" name="Int. J. Syst. Evol. Microbiol.">
        <title>Complete genome sequence of Corynebacterium casei LMG S-19264T (=DSM 44701T), isolated from a smear-ripened cheese.</title>
        <authorList>
            <consortium name="US DOE Joint Genome Institute (JGI-PGF)"/>
            <person name="Walter F."/>
            <person name="Albersmeier A."/>
            <person name="Kalinowski J."/>
            <person name="Ruckert C."/>
        </authorList>
    </citation>
    <scope>NUCLEOTIDE SEQUENCE</scope>
    <source>
        <strain evidence="1">KCTC 22164</strain>
    </source>
</reference>
<keyword evidence="2" id="KW-1185">Reference proteome</keyword>
<organism evidence="1 2">
    <name type="scientific">Alteromonas halophila</name>
    <dbReference type="NCBI Taxonomy" id="516698"/>
    <lineage>
        <taxon>Bacteria</taxon>
        <taxon>Pseudomonadati</taxon>
        <taxon>Pseudomonadota</taxon>
        <taxon>Gammaproteobacteria</taxon>
        <taxon>Alteromonadales</taxon>
        <taxon>Alteromonadaceae</taxon>
        <taxon>Alteromonas/Salinimonas group</taxon>
        <taxon>Alteromonas</taxon>
    </lineage>
</organism>
<dbReference type="EMBL" id="BMXP01000005">
    <property type="protein sequence ID" value="GGW88141.1"/>
    <property type="molecule type" value="Genomic_DNA"/>
</dbReference>
<sequence>MKKRFLNTINRVRQAPWLSRLLRRRKAPSQKTSIDVLVDDFFNHFDVAIANSAQSKSRCYKTRHDVYCSEMGYEPERADGMEHDEFDAYSVSCHITHKQSGECAGTIRVVLPRTTDQVLPMEQGCQSAMPEGSLTPDNFQRTDIAEVSRLAVPARFRRPLRPAAKLDSAHNQSRCSSLLSVALYLMATNVSLHHNIRQVYVMMEPRLARSMSFMGIRFSQLGDVIEYHGKRAAFSIVPEQLVAEVSPAMRGFQQALQARMNWPALVQVSDTATNQPATHRRAA</sequence>
<dbReference type="SUPFAM" id="SSF55729">
    <property type="entry name" value="Acyl-CoA N-acyltransferases (Nat)"/>
    <property type="match status" value="1"/>
</dbReference>
<dbReference type="Pfam" id="PF13444">
    <property type="entry name" value="Acetyltransf_5"/>
    <property type="match status" value="1"/>
</dbReference>
<dbReference type="Gene3D" id="3.40.630.30">
    <property type="match status" value="1"/>
</dbReference>
<accession>A0A918JPC3</accession>
<proteinExistence type="predicted"/>
<dbReference type="RefSeq" id="WP_189406506.1">
    <property type="nucleotide sequence ID" value="NZ_BMXP01000005.1"/>
</dbReference>